<dbReference type="EMBL" id="CAFAAG010000039">
    <property type="protein sequence ID" value="CAB4791343.1"/>
    <property type="molecule type" value="Genomic_DNA"/>
</dbReference>
<evidence type="ECO:0000313" key="1">
    <source>
        <dbReference type="EMBL" id="CAB4791343.1"/>
    </source>
</evidence>
<sequence length="75" mass="7675">MPNETVVVPIRPYTSAVGAALSSPAIRRIVSASIPIACSTPSGVNGASAPDNWSNPAMCARTWSPTSALPLARIV</sequence>
<organism evidence="1">
    <name type="scientific">freshwater metagenome</name>
    <dbReference type="NCBI Taxonomy" id="449393"/>
    <lineage>
        <taxon>unclassified sequences</taxon>
        <taxon>metagenomes</taxon>
        <taxon>ecological metagenomes</taxon>
    </lineage>
</organism>
<reference evidence="1" key="1">
    <citation type="submission" date="2020-05" db="EMBL/GenBank/DDBJ databases">
        <authorList>
            <person name="Chiriac C."/>
            <person name="Salcher M."/>
            <person name="Ghai R."/>
            <person name="Kavagutti S V."/>
        </authorList>
    </citation>
    <scope>NUCLEOTIDE SEQUENCE</scope>
</reference>
<gene>
    <name evidence="1" type="ORF">UFOPK2975_00653</name>
</gene>
<proteinExistence type="predicted"/>
<accession>A0A6J6X6A0</accession>
<dbReference type="AlphaFoldDB" id="A0A6J6X6A0"/>
<name>A0A6J6X6A0_9ZZZZ</name>
<protein>
    <submittedName>
        <fullName evidence="1">Unannotated protein</fullName>
    </submittedName>
</protein>